<evidence type="ECO:0000313" key="1">
    <source>
        <dbReference type="EMBL" id="MPC74133.1"/>
    </source>
</evidence>
<dbReference type="EMBL" id="VSRR010038299">
    <property type="protein sequence ID" value="MPC74133.1"/>
    <property type="molecule type" value="Genomic_DNA"/>
</dbReference>
<keyword evidence="2" id="KW-1185">Reference proteome</keyword>
<evidence type="ECO:0000313" key="2">
    <source>
        <dbReference type="Proteomes" id="UP000324222"/>
    </source>
</evidence>
<comment type="caution">
    <text evidence="1">The sequence shown here is derived from an EMBL/GenBank/DDBJ whole genome shotgun (WGS) entry which is preliminary data.</text>
</comment>
<reference evidence="1 2" key="1">
    <citation type="submission" date="2019-05" db="EMBL/GenBank/DDBJ databases">
        <title>Another draft genome of Portunus trituberculatus and its Hox gene families provides insights of decapod evolution.</title>
        <authorList>
            <person name="Jeong J.-H."/>
            <person name="Song I."/>
            <person name="Kim S."/>
            <person name="Choi T."/>
            <person name="Kim D."/>
            <person name="Ryu S."/>
            <person name="Kim W."/>
        </authorList>
    </citation>
    <scope>NUCLEOTIDE SEQUENCE [LARGE SCALE GENOMIC DNA]</scope>
    <source>
        <tissue evidence="1">Muscle</tissue>
    </source>
</reference>
<gene>
    <name evidence="1" type="ORF">E2C01_068482</name>
</gene>
<protein>
    <submittedName>
        <fullName evidence="1">Uncharacterized protein</fullName>
    </submittedName>
</protein>
<dbReference type="Proteomes" id="UP000324222">
    <property type="component" value="Unassembled WGS sequence"/>
</dbReference>
<proteinExistence type="predicted"/>
<sequence length="143" mass="15146">MRSSARRGCHPPPSPSLAPAQALVLHLALTADGYSFFMSTSLPFAQQVPPIRDTHQELTSRGDKLAKSLNDSNDACLLTAASIETHVQARQRRQDDSIPATTRCPASLARVKPYAAAGAGSAVLSSLCGAVNVRVSGSVHERR</sequence>
<organism evidence="1 2">
    <name type="scientific">Portunus trituberculatus</name>
    <name type="common">Swimming crab</name>
    <name type="synonym">Neptunus trituberculatus</name>
    <dbReference type="NCBI Taxonomy" id="210409"/>
    <lineage>
        <taxon>Eukaryota</taxon>
        <taxon>Metazoa</taxon>
        <taxon>Ecdysozoa</taxon>
        <taxon>Arthropoda</taxon>
        <taxon>Crustacea</taxon>
        <taxon>Multicrustacea</taxon>
        <taxon>Malacostraca</taxon>
        <taxon>Eumalacostraca</taxon>
        <taxon>Eucarida</taxon>
        <taxon>Decapoda</taxon>
        <taxon>Pleocyemata</taxon>
        <taxon>Brachyura</taxon>
        <taxon>Eubrachyura</taxon>
        <taxon>Portunoidea</taxon>
        <taxon>Portunidae</taxon>
        <taxon>Portuninae</taxon>
        <taxon>Portunus</taxon>
    </lineage>
</organism>
<dbReference type="AlphaFoldDB" id="A0A5B7HVZ1"/>
<name>A0A5B7HVZ1_PORTR</name>
<accession>A0A5B7HVZ1</accession>